<dbReference type="RefSeq" id="WP_147165903.1">
    <property type="nucleotide sequence ID" value="NZ_VOOR01000004.1"/>
</dbReference>
<evidence type="ECO:0000256" key="7">
    <source>
        <dbReference type="ARBA" id="ARBA00022898"/>
    </source>
</evidence>
<dbReference type="InterPro" id="IPR003739">
    <property type="entry name" value="Lys_aminomutase/Glu_NH3_mut"/>
</dbReference>
<evidence type="ECO:0000256" key="1">
    <source>
        <dbReference type="ARBA" id="ARBA00001933"/>
    </source>
</evidence>
<dbReference type="GO" id="GO:0003824">
    <property type="term" value="F:catalytic activity"/>
    <property type="evidence" value="ECO:0007669"/>
    <property type="project" value="InterPro"/>
</dbReference>
<evidence type="ECO:0000256" key="3">
    <source>
        <dbReference type="ARBA" id="ARBA00008703"/>
    </source>
</evidence>
<dbReference type="SFLD" id="SFLDG01070">
    <property type="entry name" value="PLP-dependent"/>
    <property type="match status" value="1"/>
</dbReference>
<dbReference type="Gene3D" id="3.20.20.70">
    <property type="entry name" value="Aldolase class I"/>
    <property type="match status" value="1"/>
</dbReference>
<dbReference type="SFLD" id="SFLDS00029">
    <property type="entry name" value="Radical_SAM"/>
    <property type="match status" value="1"/>
</dbReference>
<comment type="caution">
    <text evidence="10">The sequence shown here is derived from an EMBL/GenBank/DDBJ whole genome shotgun (WGS) entry which is preliminary data.</text>
</comment>
<keyword evidence="4" id="KW-0004">4Fe-4S</keyword>
<evidence type="ECO:0000256" key="8">
    <source>
        <dbReference type="ARBA" id="ARBA00023004"/>
    </source>
</evidence>
<evidence type="ECO:0000256" key="5">
    <source>
        <dbReference type="ARBA" id="ARBA00022691"/>
    </source>
</evidence>
<accession>A0A5C6S1Q9</accession>
<name>A0A5C6S1Q9_9BACT</name>
<gene>
    <name evidence="10" type="ORF">FRY97_02790</name>
</gene>
<keyword evidence="11" id="KW-1185">Reference proteome</keyword>
<dbReference type="OrthoDB" id="9768064at2"/>
<keyword evidence="7" id="KW-0663">Pyridoxal phosphate</keyword>
<evidence type="ECO:0000256" key="6">
    <source>
        <dbReference type="ARBA" id="ARBA00022723"/>
    </source>
</evidence>
<comment type="cofactor">
    <cofactor evidence="1">
        <name>pyridoxal 5'-phosphate</name>
        <dbReference type="ChEBI" id="CHEBI:597326"/>
    </cofactor>
</comment>
<dbReference type="GO" id="GO:0046872">
    <property type="term" value="F:metal ion binding"/>
    <property type="evidence" value="ECO:0007669"/>
    <property type="project" value="UniProtKB-KW"/>
</dbReference>
<comment type="similarity">
    <text evidence="3">Belongs to the radical SAM superfamily. KamA family.</text>
</comment>
<keyword evidence="9" id="KW-0411">Iron-sulfur</keyword>
<reference evidence="10 11" key="1">
    <citation type="submission" date="2019-08" db="EMBL/GenBank/DDBJ databases">
        <title>Genome of Phaeodactylibacter luteus.</title>
        <authorList>
            <person name="Bowman J.P."/>
        </authorList>
    </citation>
    <scope>NUCLEOTIDE SEQUENCE [LARGE SCALE GENOMIC DNA]</scope>
    <source>
        <strain evidence="10 11">KCTC 42180</strain>
    </source>
</reference>
<dbReference type="AlphaFoldDB" id="A0A5C6S1Q9"/>
<proteinExistence type="inferred from homology"/>
<evidence type="ECO:0000256" key="2">
    <source>
        <dbReference type="ARBA" id="ARBA00001966"/>
    </source>
</evidence>
<dbReference type="InterPro" id="IPR007197">
    <property type="entry name" value="rSAM"/>
</dbReference>
<evidence type="ECO:0000256" key="4">
    <source>
        <dbReference type="ARBA" id="ARBA00022485"/>
    </source>
</evidence>
<dbReference type="InterPro" id="IPR058240">
    <property type="entry name" value="rSAM_sf"/>
</dbReference>
<evidence type="ECO:0000256" key="9">
    <source>
        <dbReference type="ARBA" id="ARBA00023014"/>
    </source>
</evidence>
<comment type="cofactor">
    <cofactor evidence="2">
        <name>[4Fe-4S] cluster</name>
        <dbReference type="ChEBI" id="CHEBI:49883"/>
    </cofactor>
</comment>
<dbReference type="PANTHER" id="PTHR30538">
    <property type="entry name" value="LYSINE 2,3-AMINOMUTASE-RELATED"/>
    <property type="match status" value="1"/>
</dbReference>
<evidence type="ECO:0000313" key="11">
    <source>
        <dbReference type="Proteomes" id="UP000321580"/>
    </source>
</evidence>
<dbReference type="InterPro" id="IPR013785">
    <property type="entry name" value="Aldolase_TIM"/>
</dbReference>
<dbReference type="EMBL" id="VOOR01000004">
    <property type="protein sequence ID" value="TXB68323.1"/>
    <property type="molecule type" value="Genomic_DNA"/>
</dbReference>
<keyword evidence="8" id="KW-0408">Iron</keyword>
<organism evidence="10 11">
    <name type="scientific">Phaeodactylibacter luteus</name>
    <dbReference type="NCBI Taxonomy" id="1564516"/>
    <lineage>
        <taxon>Bacteria</taxon>
        <taxon>Pseudomonadati</taxon>
        <taxon>Bacteroidota</taxon>
        <taxon>Saprospiria</taxon>
        <taxon>Saprospirales</taxon>
        <taxon>Haliscomenobacteraceae</taxon>
        <taxon>Phaeodactylibacter</taxon>
    </lineage>
</organism>
<dbReference type="Proteomes" id="UP000321580">
    <property type="component" value="Unassembled WGS sequence"/>
</dbReference>
<dbReference type="GO" id="GO:0051539">
    <property type="term" value="F:4 iron, 4 sulfur cluster binding"/>
    <property type="evidence" value="ECO:0007669"/>
    <property type="project" value="UniProtKB-KW"/>
</dbReference>
<dbReference type="PANTHER" id="PTHR30538:SF0">
    <property type="entry name" value="L-LYSINE 2,3-AMINOMUTASE AQ_1632-RELATED"/>
    <property type="match status" value="1"/>
</dbReference>
<protein>
    <submittedName>
        <fullName evidence="10">Lysine 2,3-aminomutase</fullName>
    </submittedName>
</protein>
<evidence type="ECO:0000313" key="10">
    <source>
        <dbReference type="EMBL" id="TXB68323.1"/>
    </source>
</evidence>
<sequence length="453" mass="51754">MSKYQSYTLRNFRDIPQIQRHLTEEERFDIEVVGNVLPFKANNYVVEQLIDWSSYQDDPIYILTFPQKDMLQPAHYEEMAKAIRSGARKPELKLIANKIRMELNPHPAGQRSQNVPQVEGTELTGVQHKYRETMLFFPSQGQTCHAYCTFCFRWPQFVGMNELKFAMRDTELVIKYLRAHPKVTDILFTGGDPLIMKTKIIDAYVQALIDAKLPNLRTIRFGTKALGYWPQRFTQDDDADSLLRTFENARKAGIHIAFMAHFNSPAELQTEAVKTAIGRVLNTGAIIRTQSPVMRKINDSAAAWASMWQQQVALGCIPYYFFVARDTGAQDYFAVPLERAWHIFRNAYQQVSGIARTVRGPSMSAGPGKVHIVGVSEVQGEKVFTLQFLQGRNPDWVARPFFAKYDPKAIWLDELQPAFGAKRFFFEDEYPLIRPAKATAKPAANLLKSPAMN</sequence>
<keyword evidence="6" id="KW-0479">Metal-binding</keyword>
<keyword evidence="5" id="KW-0949">S-adenosyl-L-methionine</keyword>
<dbReference type="SUPFAM" id="SSF102114">
    <property type="entry name" value="Radical SAM enzymes"/>
    <property type="match status" value="1"/>
</dbReference>